<evidence type="ECO:0000256" key="1">
    <source>
        <dbReference type="ARBA" id="ARBA00022801"/>
    </source>
</evidence>
<comment type="catalytic activity">
    <reaction evidence="3">
        <text>[protein]-L-glutamate 5-O-methyl ester + H2O = L-glutamyl-[protein] + methanol + H(+)</text>
        <dbReference type="Rhea" id="RHEA:23236"/>
        <dbReference type="Rhea" id="RHEA-COMP:10208"/>
        <dbReference type="Rhea" id="RHEA-COMP:10311"/>
        <dbReference type="ChEBI" id="CHEBI:15377"/>
        <dbReference type="ChEBI" id="CHEBI:15378"/>
        <dbReference type="ChEBI" id="CHEBI:17790"/>
        <dbReference type="ChEBI" id="CHEBI:29973"/>
        <dbReference type="ChEBI" id="CHEBI:82795"/>
        <dbReference type="EC" id="3.1.1.61"/>
    </reaction>
</comment>
<organism evidence="6 7">
    <name type="scientific">Dyella soli</name>
    <dbReference type="NCBI Taxonomy" id="522319"/>
    <lineage>
        <taxon>Bacteria</taxon>
        <taxon>Pseudomonadati</taxon>
        <taxon>Pseudomonadota</taxon>
        <taxon>Gammaproteobacteria</taxon>
        <taxon>Lysobacterales</taxon>
        <taxon>Rhodanobacteraceae</taxon>
        <taxon>Dyella</taxon>
    </lineage>
</organism>
<reference evidence="6 7" key="1">
    <citation type="submission" date="2019-02" db="EMBL/GenBank/DDBJ databases">
        <title>Dyella amyloliquefaciens sp. nov., isolated from forest soil.</title>
        <authorList>
            <person name="Gao Z.-H."/>
            <person name="Qiu L.-H."/>
        </authorList>
    </citation>
    <scope>NUCLEOTIDE SEQUENCE [LARGE SCALE GENOMIC DNA]</scope>
    <source>
        <strain evidence="6 7">KACC 12747</strain>
    </source>
</reference>
<sequence length="189" mass="19898">MIRPQAVVVGCSAGGLSALERMFAAIDSTVPQPFVVCCHTGSSTVDMMCELLAKHATLPVIEARERGPVIGGAIYVAPTGYHLLVESQRRFALSVDPRVSFARPSIDVLFESAADTYREGLVGVMLTGANSDGAVGLAAVRRHGGLAIVQDPRDAESPAMPQAALDQAGTDFCLPLPEIPLLLNRLCLS</sequence>
<dbReference type="PANTHER" id="PTHR42872">
    <property type="entry name" value="PROTEIN-GLUTAMATE METHYLESTERASE/PROTEIN-GLUTAMINE GLUTAMINASE"/>
    <property type="match status" value="1"/>
</dbReference>
<feature type="active site" evidence="4">
    <location>
        <position position="132"/>
    </location>
</feature>
<dbReference type="EMBL" id="SJTG01000001">
    <property type="protein sequence ID" value="TCI12101.1"/>
    <property type="molecule type" value="Genomic_DNA"/>
</dbReference>
<gene>
    <name evidence="6" type="ORF">EZM97_01675</name>
</gene>
<dbReference type="GO" id="GO:0005737">
    <property type="term" value="C:cytoplasm"/>
    <property type="evidence" value="ECO:0007669"/>
    <property type="project" value="InterPro"/>
</dbReference>
<evidence type="ECO:0000256" key="4">
    <source>
        <dbReference type="PROSITE-ProRule" id="PRU00050"/>
    </source>
</evidence>
<dbReference type="SUPFAM" id="SSF52738">
    <property type="entry name" value="Methylesterase CheB, C-terminal domain"/>
    <property type="match status" value="1"/>
</dbReference>
<dbReference type="InterPro" id="IPR000673">
    <property type="entry name" value="Sig_transdc_resp-reg_Me-estase"/>
</dbReference>
<evidence type="ECO:0000313" key="7">
    <source>
        <dbReference type="Proteomes" id="UP000291822"/>
    </source>
</evidence>
<dbReference type="Gene3D" id="3.40.50.180">
    <property type="entry name" value="Methylesterase CheB, C-terminal domain"/>
    <property type="match status" value="1"/>
</dbReference>
<evidence type="ECO:0000256" key="2">
    <source>
        <dbReference type="ARBA" id="ARBA00039140"/>
    </source>
</evidence>
<comment type="caution">
    <text evidence="6">The sequence shown here is derived from an EMBL/GenBank/DDBJ whole genome shotgun (WGS) entry which is preliminary data.</text>
</comment>
<feature type="active site" evidence="4">
    <location>
        <position position="39"/>
    </location>
</feature>
<feature type="domain" description="CheB-type methylesterase" evidence="5">
    <location>
        <begin position="1"/>
        <end position="179"/>
    </location>
</feature>
<dbReference type="InterPro" id="IPR035909">
    <property type="entry name" value="CheB_C"/>
</dbReference>
<accession>A0A4R0YUF9</accession>
<proteinExistence type="predicted"/>
<dbReference type="PANTHER" id="PTHR42872:SF6">
    <property type="entry name" value="PROTEIN-GLUTAMATE METHYLESTERASE_PROTEIN-GLUTAMINE GLUTAMINASE"/>
    <property type="match status" value="1"/>
</dbReference>
<keyword evidence="7" id="KW-1185">Reference proteome</keyword>
<dbReference type="CDD" id="cd16433">
    <property type="entry name" value="CheB"/>
    <property type="match status" value="1"/>
</dbReference>
<keyword evidence="4" id="KW-0145">Chemotaxis</keyword>
<feature type="active site" evidence="4">
    <location>
        <position position="12"/>
    </location>
</feature>
<dbReference type="EC" id="3.1.1.61" evidence="2"/>
<name>A0A4R0YUF9_9GAMM</name>
<dbReference type="GO" id="GO:0006935">
    <property type="term" value="P:chemotaxis"/>
    <property type="evidence" value="ECO:0007669"/>
    <property type="project" value="UniProtKB-UniRule"/>
</dbReference>
<evidence type="ECO:0000313" key="6">
    <source>
        <dbReference type="EMBL" id="TCI12101.1"/>
    </source>
</evidence>
<dbReference type="Pfam" id="PF01339">
    <property type="entry name" value="CheB_methylest"/>
    <property type="match status" value="1"/>
</dbReference>
<dbReference type="RefSeq" id="WP_131151119.1">
    <property type="nucleotide sequence ID" value="NZ_SJTG01000001.1"/>
</dbReference>
<keyword evidence="1 4" id="KW-0378">Hydrolase</keyword>
<dbReference type="GO" id="GO:0000156">
    <property type="term" value="F:phosphorelay response regulator activity"/>
    <property type="evidence" value="ECO:0007669"/>
    <property type="project" value="InterPro"/>
</dbReference>
<dbReference type="AlphaFoldDB" id="A0A4R0YUF9"/>
<dbReference type="GO" id="GO:0008984">
    <property type="term" value="F:protein-glutamate methylesterase activity"/>
    <property type="evidence" value="ECO:0007669"/>
    <property type="project" value="UniProtKB-EC"/>
</dbReference>
<evidence type="ECO:0000256" key="3">
    <source>
        <dbReference type="ARBA" id="ARBA00048267"/>
    </source>
</evidence>
<dbReference type="PROSITE" id="PS50122">
    <property type="entry name" value="CHEB"/>
    <property type="match status" value="1"/>
</dbReference>
<evidence type="ECO:0000259" key="5">
    <source>
        <dbReference type="PROSITE" id="PS50122"/>
    </source>
</evidence>
<protein>
    <recommendedName>
        <fullName evidence="2">protein-glutamate methylesterase</fullName>
        <ecNumber evidence="2">3.1.1.61</ecNumber>
    </recommendedName>
</protein>
<dbReference type="Proteomes" id="UP000291822">
    <property type="component" value="Unassembled WGS sequence"/>
</dbReference>